<accession>A0ABZ0SGI7</accession>
<keyword evidence="3" id="KW-0238">DNA-binding</keyword>
<dbReference type="Proteomes" id="UP001432180">
    <property type="component" value="Chromosome"/>
</dbReference>
<organism evidence="5 6">
    <name type="scientific">Thiorhodovibrio winogradskyi</name>
    <dbReference type="NCBI Taxonomy" id="77007"/>
    <lineage>
        <taxon>Bacteria</taxon>
        <taxon>Pseudomonadati</taxon>
        <taxon>Pseudomonadota</taxon>
        <taxon>Gammaproteobacteria</taxon>
        <taxon>Chromatiales</taxon>
        <taxon>Chromatiaceae</taxon>
        <taxon>Thiorhodovibrio</taxon>
    </lineage>
</organism>
<protein>
    <submittedName>
        <fullName evidence="5">EcoKI restriction-modification system protein HsdS</fullName>
    </submittedName>
</protein>
<dbReference type="RefSeq" id="WP_328985349.1">
    <property type="nucleotide sequence ID" value="NZ_CP121472.1"/>
</dbReference>
<comment type="similarity">
    <text evidence="1">Belongs to the type-I restriction system S methylase family.</text>
</comment>
<evidence type="ECO:0000313" key="6">
    <source>
        <dbReference type="Proteomes" id="UP001432180"/>
    </source>
</evidence>
<feature type="domain" description="Type I restriction modification DNA specificity" evidence="4">
    <location>
        <begin position="65"/>
        <end position="162"/>
    </location>
</feature>
<evidence type="ECO:0000259" key="4">
    <source>
        <dbReference type="Pfam" id="PF01420"/>
    </source>
</evidence>
<dbReference type="PANTHER" id="PTHR43140">
    <property type="entry name" value="TYPE-1 RESTRICTION ENZYME ECOKI SPECIFICITY PROTEIN"/>
    <property type="match status" value="1"/>
</dbReference>
<proteinExistence type="inferred from homology"/>
<evidence type="ECO:0000256" key="1">
    <source>
        <dbReference type="ARBA" id="ARBA00010923"/>
    </source>
</evidence>
<dbReference type="InterPro" id="IPR044946">
    <property type="entry name" value="Restrct_endonuc_typeI_TRD_sf"/>
</dbReference>
<gene>
    <name evidence="5" type="ORF">Thiowin_04736</name>
</gene>
<dbReference type="EMBL" id="CP121472">
    <property type="protein sequence ID" value="WPL19599.1"/>
    <property type="molecule type" value="Genomic_DNA"/>
</dbReference>
<dbReference type="Gene3D" id="3.90.220.20">
    <property type="entry name" value="DNA methylase specificity domains"/>
    <property type="match status" value="2"/>
</dbReference>
<dbReference type="PANTHER" id="PTHR43140:SF1">
    <property type="entry name" value="TYPE I RESTRICTION ENZYME ECOKI SPECIFICITY SUBUNIT"/>
    <property type="match status" value="1"/>
</dbReference>
<keyword evidence="6" id="KW-1185">Reference proteome</keyword>
<dbReference type="Pfam" id="PF01420">
    <property type="entry name" value="Methylase_S"/>
    <property type="match status" value="1"/>
</dbReference>
<reference evidence="5 6" key="1">
    <citation type="journal article" date="2023" name="Microorganisms">
        <title>Thiorhodovibrio frisius and Trv. litoralis spp. nov., Two Novel Members from a Clade of Fastidious Purple Sulfur Bacteria That Exhibit Unique Red-Shifted Light-Harvesting Capabilities.</title>
        <authorList>
            <person name="Methner A."/>
            <person name="Kuzyk S.B."/>
            <person name="Petersen J."/>
            <person name="Bauer S."/>
            <person name="Brinkmann H."/>
            <person name="Sichau K."/>
            <person name="Wanner G."/>
            <person name="Wolf J."/>
            <person name="Neumann-Schaal M."/>
            <person name="Henke P."/>
            <person name="Tank M."/>
            <person name="Sproer C."/>
            <person name="Bunk B."/>
            <person name="Overmann J."/>
        </authorList>
    </citation>
    <scope>NUCLEOTIDE SEQUENCE [LARGE SCALE GENOMIC DNA]</scope>
    <source>
        <strain evidence="5 6">DSM 6702</strain>
    </source>
</reference>
<dbReference type="SUPFAM" id="SSF116734">
    <property type="entry name" value="DNA methylase specificity domain"/>
    <property type="match status" value="2"/>
</dbReference>
<evidence type="ECO:0000256" key="2">
    <source>
        <dbReference type="ARBA" id="ARBA00022747"/>
    </source>
</evidence>
<dbReference type="InterPro" id="IPR051212">
    <property type="entry name" value="Type-I_RE_S_subunit"/>
</dbReference>
<evidence type="ECO:0000256" key="3">
    <source>
        <dbReference type="ARBA" id="ARBA00023125"/>
    </source>
</evidence>
<name>A0ABZ0SGI7_9GAMM</name>
<keyword evidence="2" id="KW-0680">Restriction system</keyword>
<evidence type="ECO:0000313" key="5">
    <source>
        <dbReference type="EMBL" id="WPL19599.1"/>
    </source>
</evidence>
<sequence length="391" mass="44097">MSDGVKPGWRRWRFEQMAANVNERIDDPSEAGVDYYVGLEHLDSDSLKIRRWGSPEDVSATKLLFEPGDIIFGRRRAYQRKLGVAEWRGIASAHSLVLRAKPEVVLPEFLPFFMQSDLFMDRAQRISVGSLSPTINWKTLAKEEFALPPLEEQWRIIKLLSFSTRSVEAAIELTEKAKMALSSYREHQFASGSSLPFEDVITRIEVGKSLAGENQVPKATEYGVLKVSAVGPTFFRPTEAKRLLNQGAFLKMHEVKRGDLLITRANTPDLVGMSCLVKHDHPNLMLCDKTLRLIPREGKDRQLILMSLCTISVRRQFKALASGTGAAMKNISQKKLRLLKLPWPRSSEAESKLIAFINSQQAAIEEAQKRAEQAKQLHLSILIGVFRRDSA</sequence>
<dbReference type="InterPro" id="IPR000055">
    <property type="entry name" value="Restrct_endonuc_typeI_TRD"/>
</dbReference>